<feature type="compositionally biased region" description="Pro residues" evidence="1">
    <location>
        <begin position="79"/>
        <end position="89"/>
    </location>
</feature>
<feature type="region of interest" description="Disordered" evidence="1">
    <location>
        <begin position="68"/>
        <end position="110"/>
    </location>
</feature>
<gene>
    <name evidence="2" type="ORF">KQX54_005129</name>
</gene>
<evidence type="ECO:0000313" key="3">
    <source>
        <dbReference type="Proteomes" id="UP000826195"/>
    </source>
</evidence>
<dbReference type="AlphaFoldDB" id="A0AAV7I0M5"/>
<evidence type="ECO:0000256" key="1">
    <source>
        <dbReference type="SAM" id="MobiDB-lite"/>
    </source>
</evidence>
<dbReference type="Proteomes" id="UP000826195">
    <property type="component" value="Unassembled WGS sequence"/>
</dbReference>
<reference evidence="2 3" key="1">
    <citation type="journal article" date="2021" name="J. Hered.">
        <title>A chromosome-level genome assembly of the parasitoid wasp, Cotesia glomerata (Hymenoptera: Braconidae).</title>
        <authorList>
            <person name="Pinto B.J."/>
            <person name="Weis J.J."/>
            <person name="Gamble T."/>
            <person name="Ode P.J."/>
            <person name="Paul R."/>
            <person name="Zaspel J.M."/>
        </authorList>
    </citation>
    <scope>NUCLEOTIDE SEQUENCE [LARGE SCALE GENOMIC DNA]</scope>
    <source>
        <strain evidence="2">CgM1</strain>
    </source>
</reference>
<dbReference type="EMBL" id="JAHXZJ010002609">
    <property type="protein sequence ID" value="KAH0539489.1"/>
    <property type="molecule type" value="Genomic_DNA"/>
</dbReference>
<comment type="caution">
    <text evidence="2">The sequence shown here is derived from an EMBL/GenBank/DDBJ whole genome shotgun (WGS) entry which is preliminary data.</text>
</comment>
<organism evidence="2 3">
    <name type="scientific">Cotesia glomerata</name>
    <name type="common">Lepidopteran parasitic wasp</name>
    <name type="synonym">Apanteles glomeratus</name>
    <dbReference type="NCBI Taxonomy" id="32391"/>
    <lineage>
        <taxon>Eukaryota</taxon>
        <taxon>Metazoa</taxon>
        <taxon>Ecdysozoa</taxon>
        <taxon>Arthropoda</taxon>
        <taxon>Hexapoda</taxon>
        <taxon>Insecta</taxon>
        <taxon>Pterygota</taxon>
        <taxon>Neoptera</taxon>
        <taxon>Endopterygota</taxon>
        <taxon>Hymenoptera</taxon>
        <taxon>Apocrita</taxon>
        <taxon>Ichneumonoidea</taxon>
        <taxon>Braconidae</taxon>
        <taxon>Microgastrinae</taxon>
        <taxon>Cotesia</taxon>
    </lineage>
</organism>
<protein>
    <submittedName>
        <fullName evidence="2">Uncharacterized protein</fullName>
    </submittedName>
</protein>
<name>A0AAV7I0M5_COTGL</name>
<keyword evidence="3" id="KW-1185">Reference proteome</keyword>
<accession>A0AAV7I0M5</accession>
<proteinExistence type="predicted"/>
<sequence>MSRGDVTRRFHSVKANNKHPERIILLNIFLARKNSDVHVRSAHGELTAGDATATPTFAWFGRSPFRRSPRARDYGPGVQSPPWPSPPPLTRSLLPSRPMDPRRSRRRLVRASPGLRASRGVSNVCCMAVNYKATTDILENVREPLRAAVRYGNLALLQPDLHTIPSSSSSTTTSSSLCFDFICTPICTLPHIIYICTASHSLTHIRHGHEWGSLYVIQVGTGEGGLKFLELVLSSMEMVTAREAGIGLRPGSGIRQTWKPWAVVSPYPFAGHPYGSQQPRTTLPPN</sequence>
<evidence type="ECO:0000313" key="2">
    <source>
        <dbReference type="EMBL" id="KAH0539489.1"/>
    </source>
</evidence>